<dbReference type="AlphaFoldDB" id="A0A1B6KM51"/>
<feature type="region of interest" description="Disordered" evidence="1">
    <location>
        <begin position="1"/>
        <end position="30"/>
    </location>
</feature>
<reference evidence="2" key="1">
    <citation type="submission" date="2015-11" db="EMBL/GenBank/DDBJ databases">
        <title>De novo transcriptome assembly of four potential Pierce s Disease insect vectors from Arizona vineyards.</title>
        <authorList>
            <person name="Tassone E.E."/>
        </authorList>
    </citation>
    <scope>NUCLEOTIDE SEQUENCE</scope>
</reference>
<dbReference type="EMBL" id="GEBQ01027448">
    <property type="protein sequence ID" value="JAT12529.1"/>
    <property type="molecule type" value="Transcribed_RNA"/>
</dbReference>
<accession>A0A1B6KM51</accession>
<name>A0A1B6KM51_9HEMI</name>
<evidence type="ECO:0000313" key="2">
    <source>
        <dbReference type="EMBL" id="JAT12529.1"/>
    </source>
</evidence>
<sequence>MEPTHSTQIEDFDSNEINRNEDSSDEEFEPVVKTPWQMRVKLTNTALTSDRFGVSDRATAAIASSLLQDFGIIIETEHSNVIDKNKIRRGKKVIRTELQVQNPAELNTFQGLYFDGRKDDTIVIEKVNLKHFRRVTKEEHYSIIQEPGSVYVSHVTPCSGSAQNIADSIISYLEKTGLSLDDLDVIGCDGTVTNTG</sequence>
<evidence type="ECO:0000256" key="1">
    <source>
        <dbReference type="SAM" id="MobiDB-lite"/>
    </source>
</evidence>
<organism evidence="2">
    <name type="scientific">Graphocephala atropunctata</name>
    <dbReference type="NCBI Taxonomy" id="36148"/>
    <lineage>
        <taxon>Eukaryota</taxon>
        <taxon>Metazoa</taxon>
        <taxon>Ecdysozoa</taxon>
        <taxon>Arthropoda</taxon>
        <taxon>Hexapoda</taxon>
        <taxon>Insecta</taxon>
        <taxon>Pterygota</taxon>
        <taxon>Neoptera</taxon>
        <taxon>Paraneoptera</taxon>
        <taxon>Hemiptera</taxon>
        <taxon>Auchenorrhyncha</taxon>
        <taxon>Membracoidea</taxon>
        <taxon>Cicadellidae</taxon>
        <taxon>Cicadellinae</taxon>
        <taxon>Cicadellini</taxon>
        <taxon>Graphocephala</taxon>
    </lineage>
</organism>
<gene>
    <name evidence="2" type="ORF">g.2847</name>
</gene>
<proteinExistence type="predicted"/>
<protein>
    <submittedName>
        <fullName evidence="2">Uncharacterized protein</fullName>
    </submittedName>
</protein>